<evidence type="ECO:0000313" key="2">
    <source>
        <dbReference type="Proteomes" id="UP000278627"/>
    </source>
</evidence>
<protein>
    <submittedName>
        <fullName evidence="1 3">Uncharacterized protein</fullName>
    </submittedName>
</protein>
<sequence>MSFDERKILRTNFSNQPMISGGFGCVGLQEISKVQEDLEKDYGIICMAREKMAISKDGLSDDERQPIYSYSLGVSFQYFYYFFKIKI</sequence>
<organism evidence="3">
    <name type="scientific">Brugia pahangi</name>
    <name type="common">Filarial nematode worm</name>
    <dbReference type="NCBI Taxonomy" id="6280"/>
    <lineage>
        <taxon>Eukaryota</taxon>
        <taxon>Metazoa</taxon>
        <taxon>Ecdysozoa</taxon>
        <taxon>Nematoda</taxon>
        <taxon>Chromadorea</taxon>
        <taxon>Rhabditida</taxon>
        <taxon>Spirurina</taxon>
        <taxon>Spiruromorpha</taxon>
        <taxon>Filarioidea</taxon>
        <taxon>Onchocercidae</taxon>
        <taxon>Brugia</taxon>
    </lineage>
</organism>
<name>A0A0N4T753_BRUPA</name>
<evidence type="ECO:0000313" key="3">
    <source>
        <dbReference type="WBParaSite" id="BPAG_0000404001-mRNA-1"/>
    </source>
</evidence>
<proteinExistence type="predicted"/>
<dbReference type="Proteomes" id="UP000278627">
    <property type="component" value="Unassembled WGS sequence"/>
</dbReference>
<dbReference type="EMBL" id="UZAD01001592">
    <property type="protein sequence ID" value="VDN85190.1"/>
    <property type="molecule type" value="Genomic_DNA"/>
</dbReference>
<dbReference type="PROSITE" id="PS51257">
    <property type="entry name" value="PROKAR_LIPOPROTEIN"/>
    <property type="match status" value="1"/>
</dbReference>
<dbReference type="AlphaFoldDB" id="A0A0N4T753"/>
<accession>A0A0N4T753</accession>
<reference evidence="3" key="1">
    <citation type="submission" date="2017-02" db="UniProtKB">
        <authorList>
            <consortium name="WormBaseParasite"/>
        </authorList>
    </citation>
    <scope>IDENTIFICATION</scope>
</reference>
<evidence type="ECO:0000313" key="1">
    <source>
        <dbReference type="EMBL" id="VDN85190.1"/>
    </source>
</evidence>
<reference evidence="1 2" key="2">
    <citation type="submission" date="2018-11" db="EMBL/GenBank/DDBJ databases">
        <authorList>
            <consortium name="Pathogen Informatics"/>
        </authorList>
    </citation>
    <scope>NUCLEOTIDE SEQUENCE [LARGE SCALE GENOMIC DNA]</scope>
</reference>
<keyword evidence="2" id="KW-1185">Reference proteome</keyword>
<gene>
    <name evidence="1" type="ORF">BPAG_LOCUS4004</name>
</gene>
<dbReference type="WBParaSite" id="BPAG_0000404001-mRNA-1">
    <property type="protein sequence ID" value="BPAG_0000404001-mRNA-1"/>
    <property type="gene ID" value="BPAG_0000404001"/>
</dbReference>